<proteinExistence type="predicted"/>
<evidence type="ECO:0008006" key="3">
    <source>
        <dbReference type="Google" id="ProtNLM"/>
    </source>
</evidence>
<dbReference type="EMBL" id="JANUGP010000033">
    <property type="protein sequence ID" value="MCS0605533.1"/>
    <property type="molecule type" value="Genomic_DNA"/>
</dbReference>
<sequence length="47" mass="5049">MVLLALLVPVLLMLVVFALDAYENLLFPPPPPPPAELDPLGPDPSEN</sequence>
<evidence type="ECO:0000313" key="2">
    <source>
        <dbReference type="Proteomes" id="UP001205612"/>
    </source>
</evidence>
<dbReference type="RefSeq" id="WP_258782734.1">
    <property type="nucleotide sequence ID" value="NZ_JANUGP010000033.1"/>
</dbReference>
<dbReference type="Proteomes" id="UP001205612">
    <property type="component" value="Unassembled WGS sequence"/>
</dbReference>
<reference evidence="1 2" key="1">
    <citation type="submission" date="2022-08" db="EMBL/GenBank/DDBJ databases">
        <authorList>
            <person name="Somphong A."/>
            <person name="Phongsopitanun W."/>
        </authorList>
    </citation>
    <scope>NUCLEOTIDE SEQUENCE [LARGE SCALE GENOMIC DNA]</scope>
    <source>
        <strain evidence="1 2">LP11</strain>
    </source>
</reference>
<keyword evidence="2" id="KW-1185">Reference proteome</keyword>
<gene>
    <name evidence="1" type="ORF">NX794_30660</name>
</gene>
<organism evidence="1 2">
    <name type="scientific">Streptomyces pyxinicus</name>
    <dbReference type="NCBI Taxonomy" id="2970331"/>
    <lineage>
        <taxon>Bacteria</taxon>
        <taxon>Bacillati</taxon>
        <taxon>Actinomycetota</taxon>
        <taxon>Actinomycetes</taxon>
        <taxon>Kitasatosporales</taxon>
        <taxon>Streptomycetaceae</taxon>
        <taxon>Streptomyces</taxon>
    </lineage>
</organism>
<evidence type="ECO:0000313" key="1">
    <source>
        <dbReference type="EMBL" id="MCS0605533.1"/>
    </source>
</evidence>
<accession>A0ABT2BAJ7</accession>
<name>A0ABT2BAJ7_9ACTN</name>
<protein>
    <recommendedName>
        <fullName evidence="3">Secreted protein</fullName>
    </recommendedName>
</protein>
<comment type="caution">
    <text evidence="1">The sequence shown here is derived from an EMBL/GenBank/DDBJ whole genome shotgun (WGS) entry which is preliminary data.</text>
</comment>